<dbReference type="InterPro" id="IPR024660">
    <property type="entry name" value="UCS_central_dom"/>
</dbReference>
<dbReference type="PANTHER" id="PTHR45994:SF1">
    <property type="entry name" value="FI21225P1"/>
    <property type="match status" value="1"/>
</dbReference>
<evidence type="ECO:0000259" key="4">
    <source>
        <dbReference type="Pfam" id="PF11701"/>
    </source>
</evidence>
<feature type="region of interest" description="Disordered" evidence="3">
    <location>
        <begin position="413"/>
        <end position="433"/>
    </location>
</feature>
<accession>A0AAV5RPN4</accession>
<dbReference type="AlphaFoldDB" id="A0AAV5RPN4"/>
<reference evidence="5 6" key="1">
    <citation type="journal article" date="2023" name="Elife">
        <title>Identification of key yeast species and microbe-microbe interactions impacting larval growth of Drosophila in the wild.</title>
        <authorList>
            <person name="Mure A."/>
            <person name="Sugiura Y."/>
            <person name="Maeda R."/>
            <person name="Honda K."/>
            <person name="Sakurai N."/>
            <person name="Takahashi Y."/>
            <person name="Watada M."/>
            <person name="Katoh T."/>
            <person name="Gotoh A."/>
            <person name="Gotoh Y."/>
            <person name="Taniguchi I."/>
            <person name="Nakamura K."/>
            <person name="Hayashi T."/>
            <person name="Katayama T."/>
            <person name="Uemura T."/>
            <person name="Hattori Y."/>
        </authorList>
    </citation>
    <scope>NUCLEOTIDE SEQUENCE [LARGE SCALE GENOMIC DNA]</scope>
    <source>
        <strain evidence="5 6">KH-74</strain>
    </source>
</reference>
<name>A0AAV5RPN4_MAUHU</name>
<dbReference type="Pfam" id="PF11701">
    <property type="entry name" value="UNC45-central"/>
    <property type="match status" value="1"/>
</dbReference>
<feature type="compositionally biased region" description="Polar residues" evidence="3">
    <location>
        <begin position="417"/>
        <end position="426"/>
    </location>
</feature>
<feature type="domain" description="UNC-45/Cro1/She4 central" evidence="4">
    <location>
        <begin position="158"/>
        <end position="309"/>
    </location>
</feature>
<gene>
    <name evidence="5" type="ORF">DAKH74_000710</name>
</gene>
<comment type="caution">
    <text evidence="5">The sequence shown here is derived from an EMBL/GenBank/DDBJ whole genome shotgun (WGS) entry which is preliminary data.</text>
</comment>
<dbReference type="GO" id="GO:0051879">
    <property type="term" value="F:Hsp90 protein binding"/>
    <property type="evidence" value="ECO:0007669"/>
    <property type="project" value="TreeGrafter"/>
</dbReference>
<comment type="subcellular location">
    <subcellularLocation>
        <location evidence="1">Cytoplasm</location>
    </subcellularLocation>
</comment>
<evidence type="ECO:0000256" key="2">
    <source>
        <dbReference type="ARBA" id="ARBA00022490"/>
    </source>
</evidence>
<keyword evidence="6" id="KW-1185">Reference proteome</keyword>
<dbReference type="Proteomes" id="UP001377567">
    <property type="component" value="Unassembled WGS sequence"/>
</dbReference>
<evidence type="ECO:0000313" key="5">
    <source>
        <dbReference type="EMBL" id="GMM53455.1"/>
    </source>
</evidence>
<evidence type="ECO:0000313" key="6">
    <source>
        <dbReference type="Proteomes" id="UP001377567"/>
    </source>
</evidence>
<evidence type="ECO:0000256" key="1">
    <source>
        <dbReference type="ARBA" id="ARBA00004496"/>
    </source>
</evidence>
<dbReference type="GO" id="GO:0005737">
    <property type="term" value="C:cytoplasm"/>
    <property type="evidence" value="ECO:0007669"/>
    <property type="project" value="UniProtKB-SubCell"/>
</dbReference>
<keyword evidence="2" id="KW-0963">Cytoplasm</keyword>
<organism evidence="5 6">
    <name type="scientific">Maudiozyma humilis</name>
    <name type="common">Sour dough yeast</name>
    <name type="synonym">Kazachstania humilis</name>
    <dbReference type="NCBI Taxonomy" id="51915"/>
    <lineage>
        <taxon>Eukaryota</taxon>
        <taxon>Fungi</taxon>
        <taxon>Dikarya</taxon>
        <taxon>Ascomycota</taxon>
        <taxon>Saccharomycotina</taxon>
        <taxon>Saccharomycetes</taxon>
        <taxon>Saccharomycetales</taxon>
        <taxon>Saccharomycetaceae</taxon>
        <taxon>Maudiozyma</taxon>
    </lineage>
</organism>
<dbReference type="Gene3D" id="1.25.10.100">
    <property type="match status" value="1"/>
</dbReference>
<dbReference type="SUPFAM" id="SSF48371">
    <property type="entry name" value="ARM repeat"/>
    <property type="match status" value="1"/>
</dbReference>
<dbReference type="PANTHER" id="PTHR45994">
    <property type="entry name" value="FI21225P1"/>
    <property type="match status" value="1"/>
</dbReference>
<proteinExistence type="predicted"/>
<sequence length="795" mass="89221">MTGNRIIVPSSPLSTADLASIDDLCKKFDKSLKVEVSVDEYNKAVDDVFAIAERKVNHDDMDNMEKVLERAYQDHSETRKHLATQVKKNLSVSLDLFKGLHVNSIHVFIGCFDDSNDTLPLWTLIRDRIHSGDDSDVQTLLSCVIQLLNKFRYNFSDIKFLIRDLGVKIDNDDMHSLIVVIYTLLSSQYKEEFEVQFQEFMDALLIEAENDVGKDPLTHIIIVLKEFYPTFTTLCSNVLLGTTLSKLLTEQVSKRNDEIFISHLLTLLAVACIDENVRVHISEHYLPILENSLKNEKVKLYSSLVLTKTWAFTKLSNVSIQDLTETFLSNFFQNSIESNEKLDMAIEGLAYLSLKTTVKKTLREDPKFMTVVRDIVHGSFKPENTFGILIILANLSASPSDATGSNQSIKDLRSYSDLKTPQTTGQDDSKMQDDPVAVAKFNKEELLDTELLSWFNAKFTDLSRGSVEQLVRIIYNVTLSRPAITECVKQGCATSIMMYLSANKTNENAAGVAKNPEEIETVRILALRALTKILIYTNPALVFHKYSPLNAIPCLFELLPVVDTTDLGESSSMFLKNSEHLLPTDHVEALLSLTNIASVSSQEGDDFCKMVASTPKYWSALENLILDDNVIVQRSTLELLSNMMTHPLPLASKIFNFENAQSLHNFNILVKLMLLDDSKSQQAVVAIFANIANAIPFIAEQLLCQEELVRNGIEVFADQLDDVELRHRLIMLFYALFEMGPKVGPKGAEAFAQLKRTSDCKKLTGALRVALSKSDTAAEYKEVLPLLLENLDEAA</sequence>
<dbReference type="InterPro" id="IPR011989">
    <property type="entry name" value="ARM-like"/>
</dbReference>
<dbReference type="EMBL" id="BTGD01000001">
    <property type="protein sequence ID" value="GMM53455.1"/>
    <property type="molecule type" value="Genomic_DNA"/>
</dbReference>
<dbReference type="InterPro" id="IPR016024">
    <property type="entry name" value="ARM-type_fold"/>
</dbReference>
<dbReference type="Gene3D" id="1.25.10.10">
    <property type="entry name" value="Leucine-rich Repeat Variant"/>
    <property type="match status" value="1"/>
</dbReference>
<protein>
    <submittedName>
        <fullName evidence="5">She4 protein</fullName>
    </submittedName>
</protein>
<evidence type="ECO:0000256" key="3">
    <source>
        <dbReference type="SAM" id="MobiDB-lite"/>
    </source>
</evidence>